<dbReference type="CDD" id="cd23591">
    <property type="entry name" value="TFP_LU_ECD_Crim"/>
    <property type="match status" value="1"/>
</dbReference>
<keyword evidence="1" id="KW-0732">Signal</keyword>
<reference evidence="4" key="1">
    <citation type="submission" date="2018-08" db="EMBL/GenBank/DDBJ databases">
        <authorList>
            <person name="Cornetti L."/>
        </authorList>
    </citation>
    <scope>NUCLEOTIDE SEQUENCE</scope>
    <source>
        <strain evidence="4">ZW-LUM</strain>
    </source>
</reference>
<evidence type="ECO:0000256" key="1">
    <source>
        <dbReference type="ARBA" id="ARBA00022729"/>
    </source>
</evidence>
<dbReference type="GO" id="GO:0030431">
    <property type="term" value="P:sleep"/>
    <property type="evidence" value="ECO:0007669"/>
    <property type="project" value="InterPro"/>
</dbReference>
<dbReference type="GO" id="GO:0032222">
    <property type="term" value="P:regulation of synaptic transmission, cholinergic"/>
    <property type="evidence" value="ECO:0007669"/>
    <property type="project" value="InterPro"/>
</dbReference>
<organism evidence="4">
    <name type="scientific">Daphnia lumholtzi</name>
    <dbReference type="NCBI Taxonomy" id="42856"/>
    <lineage>
        <taxon>Eukaryota</taxon>
        <taxon>Metazoa</taxon>
        <taxon>Ecdysozoa</taxon>
        <taxon>Arthropoda</taxon>
        <taxon>Crustacea</taxon>
        <taxon>Branchiopoda</taxon>
        <taxon>Diplostraca</taxon>
        <taxon>Cladocera</taxon>
        <taxon>Anomopoda</taxon>
        <taxon>Daphniidae</taxon>
        <taxon>Daphnia</taxon>
    </lineage>
</organism>
<gene>
    <name evidence="4" type="primary">EOG090X0I2F</name>
</gene>
<dbReference type="AlphaFoldDB" id="A0A4Y7MHG5"/>
<accession>A0A4Y7MHG5</accession>
<dbReference type="EMBL" id="LR009610">
    <property type="protein sequence ID" value="SVE79229.1"/>
    <property type="molecule type" value="mRNA"/>
</dbReference>
<feature type="transmembrane region" description="Helical" evidence="3">
    <location>
        <begin position="162"/>
        <end position="180"/>
    </location>
</feature>
<sequence length="182" mass="21098">MFSNIKNKFSKLTPEIVVLLEWSIEMVELKVGVKEKQVQAQGLGLWCYKCVSTHPGCGKDFDWRWHWSYTCPDPNDKCVKIVERKGAEEIITRDCLSSIQGIRRDIPADIYEGCRPAARDIRLAQYVFNDIDELDIKRNHYDNTTFCFCDFDQFCNSVGKPAIPAMMMIISIVAFAFNWLHF</sequence>
<evidence type="ECO:0000256" key="3">
    <source>
        <dbReference type="SAM" id="Phobius"/>
    </source>
</evidence>
<dbReference type="PANTHER" id="PTHR33562:SF28">
    <property type="entry name" value="PROTEIN QUIVER"/>
    <property type="match status" value="1"/>
</dbReference>
<keyword evidence="3" id="KW-0812">Transmembrane</keyword>
<keyword evidence="2" id="KW-0325">Glycoprotein</keyword>
<evidence type="ECO:0000256" key="2">
    <source>
        <dbReference type="ARBA" id="ARBA00023180"/>
    </source>
</evidence>
<name>A0A4Y7MHG5_9CRUS</name>
<keyword evidence="3" id="KW-1133">Transmembrane helix</keyword>
<dbReference type="Pfam" id="PF17064">
    <property type="entry name" value="QVR"/>
    <property type="match status" value="1"/>
</dbReference>
<dbReference type="InterPro" id="IPR050975">
    <property type="entry name" value="Sleep_regulator"/>
</dbReference>
<keyword evidence="3" id="KW-0472">Membrane</keyword>
<dbReference type="PANTHER" id="PTHR33562">
    <property type="entry name" value="ATILLA, ISOFORM B-RELATED-RELATED"/>
    <property type="match status" value="1"/>
</dbReference>
<dbReference type="InterPro" id="IPR031424">
    <property type="entry name" value="QVR-like"/>
</dbReference>
<dbReference type="SUPFAM" id="SSF57302">
    <property type="entry name" value="Snake toxin-like"/>
    <property type="match status" value="1"/>
</dbReference>
<protein>
    <submittedName>
        <fullName evidence="4">EOG090X0I2F</fullName>
    </submittedName>
</protein>
<dbReference type="InterPro" id="IPR045860">
    <property type="entry name" value="Snake_toxin-like_sf"/>
</dbReference>
<evidence type="ECO:0000313" key="4">
    <source>
        <dbReference type="EMBL" id="SVE79229.1"/>
    </source>
</evidence>
<proteinExistence type="evidence at transcript level"/>